<dbReference type="InterPro" id="IPR050378">
    <property type="entry name" value="Metallo-dep_Hydrolases_sf"/>
</dbReference>
<evidence type="ECO:0000313" key="2">
    <source>
        <dbReference type="EMBL" id="GFP19801.1"/>
    </source>
</evidence>
<protein>
    <submittedName>
        <fullName evidence="2">Formylmethanofuran dehydrogenase subunit A</fullName>
    </submittedName>
</protein>
<feature type="non-terminal residue" evidence="2">
    <location>
        <position position="321"/>
    </location>
</feature>
<dbReference type="InterPro" id="IPR011059">
    <property type="entry name" value="Metal-dep_hydrolase_composite"/>
</dbReference>
<dbReference type="NCBIfam" id="TIGR03121">
    <property type="entry name" value="one_C_dehyd_A"/>
    <property type="match status" value="1"/>
</dbReference>
<dbReference type="InterPro" id="IPR032466">
    <property type="entry name" value="Metal_Hydrolase"/>
</dbReference>
<dbReference type="InterPro" id="IPR013108">
    <property type="entry name" value="Amidohydro_3"/>
</dbReference>
<dbReference type="RefSeq" id="WP_176237062.1">
    <property type="nucleotide sequence ID" value="NZ_BLRU01000144.1"/>
</dbReference>
<dbReference type="Proteomes" id="UP000574717">
    <property type="component" value="Unassembled WGS sequence"/>
</dbReference>
<dbReference type="PANTHER" id="PTHR11647">
    <property type="entry name" value="HYDRANTOINASE/DIHYDROPYRIMIDINASE FAMILY MEMBER"/>
    <property type="match status" value="1"/>
</dbReference>
<reference evidence="2 3" key="1">
    <citation type="journal article" date="2020" name="Front. Microbiol.">
        <title>Single-cell genomics of novel Actinobacteria with the Wood-Ljungdahl pathway discovered in a serpentinizing system.</title>
        <authorList>
            <person name="Merino N."/>
            <person name="Kawai M."/>
            <person name="Boyd E.S."/>
            <person name="Colman D.R."/>
            <person name="McGlynn S.E."/>
            <person name="Nealson K.H."/>
            <person name="Kurokawa K."/>
            <person name="Hongoh Y."/>
        </authorList>
    </citation>
    <scope>NUCLEOTIDE SEQUENCE [LARGE SCALE GENOMIC DNA]</scope>
    <source>
        <strain evidence="2 3">S03</strain>
    </source>
</reference>
<dbReference type="EMBL" id="BLRU01000144">
    <property type="protein sequence ID" value="GFP19801.1"/>
    <property type="molecule type" value="Genomic_DNA"/>
</dbReference>
<dbReference type="AlphaFoldDB" id="A0A6V8NKC0"/>
<sequence>MFRISGGEVYDPLHGINGEKRDIYVRDGKIVAPEDVDQKHLEVIDASGLVVMAGGVDIHSHIAGSKVNIGRKIRPEDHRRDPVPRSQVTRSGVGYTVGTTFVNAYRYARLGYTTIMEAAVPPLKARHTHEELMDTPLIDKGCLILMGNNNFILRHIGSGDYDKIRNFVSWLLHACKGYGIKAVNPGGIENWKWGKNVAGLDDLVMGYGVTPRQIITTLIRVNEELGLPHPLHLHCNNLGLPGNYQTTLETMKVAGQSRLHLTHLQFHSYGGESMRNLSSQAPVLAEYINEHENLSIDVGQIIFGEVTTMTADGPWQYTLYQ</sequence>
<dbReference type="SUPFAM" id="SSF51338">
    <property type="entry name" value="Composite domain of metallo-dependent hydrolases"/>
    <property type="match status" value="1"/>
</dbReference>
<dbReference type="Pfam" id="PF07969">
    <property type="entry name" value="Amidohydro_3"/>
    <property type="match status" value="1"/>
</dbReference>
<gene>
    <name evidence="2" type="ORF">HKBW3S03_01305</name>
</gene>
<dbReference type="InterPro" id="IPR012027">
    <property type="entry name" value="Formylmethanofuran_DH_asu"/>
</dbReference>
<evidence type="ECO:0000313" key="3">
    <source>
        <dbReference type="Proteomes" id="UP000574717"/>
    </source>
</evidence>
<evidence type="ECO:0000259" key="1">
    <source>
        <dbReference type="Pfam" id="PF07969"/>
    </source>
</evidence>
<organism evidence="2 3">
    <name type="scientific">Candidatus Hakubella thermalkaliphila</name>
    <dbReference type="NCBI Taxonomy" id="2754717"/>
    <lineage>
        <taxon>Bacteria</taxon>
        <taxon>Bacillati</taxon>
        <taxon>Actinomycetota</taxon>
        <taxon>Actinomycetota incertae sedis</taxon>
        <taxon>Candidatus Hakubellales</taxon>
        <taxon>Candidatus Hakubellaceae</taxon>
        <taxon>Candidatus Hakubella</taxon>
    </lineage>
</organism>
<comment type="caution">
    <text evidence="2">The sequence shown here is derived from an EMBL/GenBank/DDBJ whole genome shotgun (WGS) entry which is preliminary data.</text>
</comment>
<dbReference type="Gene3D" id="2.30.40.10">
    <property type="entry name" value="Urease, subunit C, domain 1"/>
    <property type="match status" value="1"/>
</dbReference>
<accession>A0A6V8NKC0</accession>
<dbReference type="GO" id="GO:0016810">
    <property type="term" value="F:hydrolase activity, acting on carbon-nitrogen (but not peptide) bonds"/>
    <property type="evidence" value="ECO:0007669"/>
    <property type="project" value="InterPro"/>
</dbReference>
<dbReference type="PANTHER" id="PTHR11647:SF1">
    <property type="entry name" value="COLLAPSIN RESPONSE MEDIATOR PROTEIN"/>
    <property type="match status" value="1"/>
</dbReference>
<proteinExistence type="predicted"/>
<dbReference type="SUPFAM" id="SSF51556">
    <property type="entry name" value="Metallo-dependent hydrolases"/>
    <property type="match status" value="1"/>
</dbReference>
<feature type="domain" description="Amidohydrolase 3" evidence="1">
    <location>
        <begin position="42"/>
        <end position="309"/>
    </location>
</feature>
<name>A0A6V8NKC0_9ACTN</name>